<evidence type="ECO:0000313" key="1">
    <source>
        <dbReference type="EMBL" id="MFC5746597.1"/>
    </source>
</evidence>
<sequence length="40" mass="4240">MSDAFIVRSNLSFSWPFTVGVVLGNVTLPRPSTPAAVPHA</sequence>
<dbReference type="EMBL" id="JBHSON010000015">
    <property type="protein sequence ID" value="MFC5746597.1"/>
    <property type="molecule type" value="Genomic_DNA"/>
</dbReference>
<dbReference type="RefSeq" id="WP_378282218.1">
    <property type="nucleotide sequence ID" value="NZ_JBHSON010000015.1"/>
</dbReference>
<evidence type="ECO:0000313" key="2">
    <source>
        <dbReference type="Proteomes" id="UP001596074"/>
    </source>
</evidence>
<accession>A0ABW0ZVS8</accession>
<keyword evidence="2" id="KW-1185">Reference proteome</keyword>
<name>A0ABW0ZVS8_9ACTN</name>
<gene>
    <name evidence="1" type="ORF">ACFPZN_13315</name>
</gene>
<protein>
    <submittedName>
        <fullName evidence="1">Uncharacterized protein</fullName>
    </submittedName>
</protein>
<organism evidence="1 2">
    <name type="scientific">Actinomadura rugatobispora</name>
    <dbReference type="NCBI Taxonomy" id="1994"/>
    <lineage>
        <taxon>Bacteria</taxon>
        <taxon>Bacillati</taxon>
        <taxon>Actinomycetota</taxon>
        <taxon>Actinomycetes</taxon>
        <taxon>Streptosporangiales</taxon>
        <taxon>Thermomonosporaceae</taxon>
        <taxon>Actinomadura</taxon>
    </lineage>
</organism>
<reference evidence="2" key="1">
    <citation type="journal article" date="2019" name="Int. J. Syst. Evol. Microbiol.">
        <title>The Global Catalogue of Microorganisms (GCM) 10K type strain sequencing project: providing services to taxonomists for standard genome sequencing and annotation.</title>
        <authorList>
            <consortium name="The Broad Institute Genomics Platform"/>
            <consortium name="The Broad Institute Genome Sequencing Center for Infectious Disease"/>
            <person name="Wu L."/>
            <person name="Ma J."/>
        </authorList>
    </citation>
    <scope>NUCLEOTIDE SEQUENCE [LARGE SCALE GENOMIC DNA]</scope>
    <source>
        <strain evidence="2">KCTC 42087</strain>
    </source>
</reference>
<dbReference type="Proteomes" id="UP001596074">
    <property type="component" value="Unassembled WGS sequence"/>
</dbReference>
<comment type="caution">
    <text evidence="1">The sequence shown here is derived from an EMBL/GenBank/DDBJ whole genome shotgun (WGS) entry which is preliminary data.</text>
</comment>
<proteinExistence type="predicted"/>